<evidence type="ECO:0000313" key="2">
    <source>
        <dbReference type="Proteomes" id="UP000701853"/>
    </source>
</evidence>
<protein>
    <recommendedName>
        <fullName evidence="3">No pollen germination related 2</fullName>
    </recommendedName>
</protein>
<evidence type="ECO:0000313" key="1">
    <source>
        <dbReference type="EMBL" id="KAG8477798.1"/>
    </source>
</evidence>
<dbReference type="SMART" id="SM00028">
    <property type="entry name" value="TPR"/>
    <property type="match status" value="3"/>
</dbReference>
<dbReference type="PANTHER" id="PTHR44102">
    <property type="entry name" value="PROTEIN NPG1"/>
    <property type="match status" value="1"/>
</dbReference>
<keyword evidence="2" id="KW-1185">Reference proteome</keyword>
<comment type="caution">
    <text evidence="1">The sequence shown here is derived from an EMBL/GenBank/DDBJ whole genome shotgun (WGS) entry which is preliminary data.</text>
</comment>
<dbReference type="PANTHER" id="PTHR44102:SF12">
    <property type="entry name" value="PROTEIN NPGR2"/>
    <property type="match status" value="1"/>
</dbReference>
<name>A0A8J5XZ89_9ROSI</name>
<dbReference type="InterPro" id="IPR043376">
    <property type="entry name" value="NPG1-like"/>
</dbReference>
<dbReference type="Gene3D" id="1.25.40.10">
    <property type="entry name" value="Tetratricopeptide repeat domain"/>
    <property type="match status" value="1"/>
</dbReference>
<proteinExistence type="predicted"/>
<dbReference type="AlphaFoldDB" id="A0A8J5XZ89"/>
<dbReference type="SUPFAM" id="SSF48452">
    <property type="entry name" value="TPR-like"/>
    <property type="match status" value="2"/>
</dbReference>
<gene>
    <name evidence="1" type="ORF">CXB51_027737</name>
</gene>
<evidence type="ECO:0008006" key="3">
    <source>
        <dbReference type="Google" id="ProtNLM"/>
    </source>
</evidence>
<dbReference type="InterPro" id="IPR019734">
    <property type="entry name" value="TPR_rpt"/>
</dbReference>
<sequence>MGGVTVDVILESWSFISYLVRTFEVGLVKYGRFWRVVKQYEEQKYGLNSREEAGFRADNEVFMHWRTLRKVDKMIPSSESLAAKDYSLSGYSSKVGVPEKKPDTRNIEEAELSLRESSSLNYEEARALLGRIEYQKGNIEAALHVFEGIDIAAISPKMKLTLSKRVDRRKRRSHDYAPHRCLYMLLFTTRSDLSKSKIIAASPEMPFLVLIFMIRFLLWERQFHHHCMANLYSCLLFCAEAAQSCTVILDIVESSLPEGLPENFGADCKLQETLIKAVELLPELWKFGDSPHEAILSYRGLFSISGILMQKLLQRFKNSLPFFFCIVEPPNLRCQIDSSFVPRNNIEEAILLLMILLRKVSLKRIEWDPSILDHLSFALSMSGDLRALANQIEERLLPGVISRKERYNFLALCYYGAEFVGKNLILRKKGLNFAHRALESLDEECSELEGTGNLLLGLARSTHSKSALSDSERVSRQSEALQALERAWKITKKLEAALYYAKYLLKLEGGSNIKAQKRFVDGEIVLNAALDQTGKWDQGELLRTKAKLQIAQGQLKSAIETYSQLLAVLQVQSKSLVLAKGFIRSGCSLIFLLTYNLLISIFLEEYEMFSSTELTLGGRWDRSSRSFEQEIWHDLAYLYISLSQYQDAEICLSKSKAINSYSAIRSHATGVLYEGKGLLKEALKAYWNALGMDPNHAPSLISAAVVLRQLGGQSDAVVKSLLMNALRVDRMNPSAWYTLGLLHKDEDSPSSLCEAAQCFEAAAILEESAPVEPFR</sequence>
<accession>A0A8J5XZ89</accession>
<dbReference type="InterPro" id="IPR011990">
    <property type="entry name" value="TPR-like_helical_dom_sf"/>
</dbReference>
<organism evidence="1 2">
    <name type="scientific">Gossypium anomalum</name>
    <dbReference type="NCBI Taxonomy" id="47600"/>
    <lineage>
        <taxon>Eukaryota</taxon>
        <taxon>Viridiplantae</taxon>
        <taxon>Streptophyta</taxon>
        <taxon>Embryophyta</taxon>
        <taxon>Tracheophyta</taxon>
        <taxon>Spermatophyta</taxon>
        <taxon>Magnoliopsida</taxon>
        <taxon>eudicotyledons</taxon>
        <taxon>Gunneridae</taxon>
        <taxon>Pentapetalae</taxon>
        <taxon>rosids</taxon>
        <taxon>malvids</taxon>
        <taxon>Malvales</taxon>
        <taxon>Malvaceae</taxon>
        <taxon>Malvoideae</taxon>
        <taxon>Gossypium</taxon>
    </lineage>
</organism>
<reference evidence="1 2" key="1">
    <citation type="journal article" date="2021" name="bioRxiv">
        <title>The Gossypium anomalum genome as a resource for cotton improvement and evolutionary analysis of hybrid incompatibility.</title>
        <authorList>
            <person name="Grover C.E."/>
            <person name="Yuan D."/>
            <person name="Arick M.A."/>
            <person name="Miller E.R."/>
            <person name="Hu G."/>
            <person name="Peterson D.G."/>
            <person name="Wendel J.F."/>
            <person name="Udall J.A."/>
        </authorList>
    </citation>
    <scope>NUCLEOTIDE SEQUENCE [LARGE SCALE GENOMIC DNA]</scope>
    <source>
        <strain evidence="1">JFW-Udall</strain>
        <tissue evidence="1">Leaf</tissue>
    </source>
</reference>
<dbReference type="OrthoDB" id="29013at2759"/>
<dbReference type="Proteomes" id="UP000701853">
    <property type="component" value="Chromosome 11"/>
</dbReference>
<dbReference type="EMBL" id="JAHUZN010000011">
    <property type="protein sequence ID" value="KAG8477798.1"/>
    <property type="molecule type" value="Genomic_DNA"/>
</dbReference>